<comment type="caution">
    <text evidence="2">The sequence shown here is derived from an EMBL/GenBank/DDBJ whole genome shotgun (WGS) entry which is preliminary data.</text>
</comment>
<dbReference type="Proteomes" id="UP001375743">
    <property type="component" value="Unassembled WGS sequence"/>
</dbReference>
<dbReference type="InterPro" id="IPR036163">
    <property type="entry name" value="HMA_dom_sf"/>
</dbReference>
<feature type="domain" description="HMA" evidence="1">
    <location>
        <begin position="1"/>
        <end position="60"/>
    </location>
</feature>
<reference evidence="2 3" key="1">
    <citation type="submission" date="2024-01" db="EMBL/GenBank/DDBJ databases">
        <title>Multi-omics insights into the function and evolution of sodium benzoate biodegradation pathways in Benzoatithermus flavus gen. nov., sp. nov. from hot spring.</title>
        <authorList>
            <person name="Hu C.-J."/>
            <person name="Li W.-J."/>
        </authorList>
    </citation>
    <scope>NUCLEOTIDE SEQUENCE [LARGE SCALE GENOMIC DNA]</scope>
    <source>
        <strain evidence="2 3">SYSU G07066</strain>
    </source>
</reference>
<dbReference type="Gene3D" id="3.30.70.100">
    <property type="match status" value="1"/>
</dbReference>
<dbReference type="PROSITE" id="PS50846">
    <property type="entry name" value="HMA_2"/>
    <property type="match status" value="1"/>
</dbReference>
<dbReference type="CDD" id="cd00371">
    <property type="entry name" value="HMA"/>
    <property type="match status" value="1"/>
</dbReference>
<dbReference type="Pfam" id="PF00403">
    <property type="entry name" value="HMA"/>
    <property type="match status" value="1"/>
</dbReference>
<accession>A0ABU8XMD0</accession>
<evidence type="ECO:0000259" key="1">
    <source>
        <dbReference type="PROSITE" id="PS50846"/>
    </source>
</evidence>
<name>A0ABU8XMD0_9PROT</name>
<keyword evidence="3" id="KW-1185">Reference proteome</keyword>
<protein>
    <submittedName>
        <fullName evidence="2">Cation transporter</fullName>
    </submittedName>
</protein>
<evidence type="ECO:0000313" key="2">
    <source>
        <dbReference type="EMBL" id="MEK0082342.1"/>
    </source>
</evidence>
<sequence>MLELGVKGMTCGHCIAAIREAVAEVAPAAEVDLARGRVAVRGAERAESVEAIRAAGYEVGPAEMRKTACGCGGH</sequence>
<proteinExistence type="predicted"/>
<evidence type="ECO:0000313" key="3">
    <source>
        <dbReference type="Proteomes" id="UP001375743"/>
    </source>
</evidence>
<dbReference type="InterPro" id="IPR006121">
    <property type="entry name" value="HMA_dom"/>
</dbReference>
<gene>
    <name evidence="2" type="ORF">U1T56_04220</name>
</gene>
<dbReference type="RefSeq" id="WP_418158196.1">
    <property type="nucleotide sequence ID" value="NZ_JBBLZC010000003.1"/>
</dbReference>
<dbReference type="SUPFAM" id="SSF55008">
    <property type="entry name" value="HMA, heavy metal-associated domain"/>
    <property type="match status" value="1"/>
</dbReference>
<organism evidence="2 3">
    <name type="scientific">Benzoatithermus flavus</name>
    <dbReference type="NCBI Taxonomy" id="3108223"/>
    <lineage>
        <taxon>Bacteria</taxon>
        <taxon>Pseudomonadati</taxon>
        <taxon>Pseudomonadota</taxon>
        <taxon>Alphaproteobacteria</taxon>
        <taxon>Geminicoccales</taxon>
        <taxon>Geminicoccaceae</taxon>
        <taxon>Benzoatithermus</taxon>
    </lineage>
</organism>
<dbReference type="EMBL" id="JBBLZC010000003">
    <property type="protein sequence ID" value="MEK0082342.1"/>
    <property type="molecule type" value="Genomic_DNA"/>
</dbReference>